<sequence>MYKITHQTIQCKAKTITIKAANEVVIPQEEEEEDEVEHL</sequence>
<dbReference type="AlphaFoldDB" id="D4BSK6"/>
<comment type="caution">
    <text evidence="1">The sequence shown here is derived from an EMBL/GenBank/DDBJ whole genome shotgun (WGS) entry which is preliminary data.</text>
</comment>
<evidence type="ECO:0000313" key="1">
    <source>
        <dbReference type="EMBL" id="EFE88052.1"/>
    </source>
</evidence>
<reference evidence="1 2" key="1">
    <citation type="submission" date="2010-02" db="EMBL/GenBank/DDBJ databases">
        <authorList>
            <person name="Weinstock G."/>
            <person name="Sodergren E."/>
            <person name="Clifton S."/>
            <person name="Fulton L."/>
            <person name="Fulton B."/>
            <person name="Courtney L."/>
            <person name="Fronick C."/>
            <person name="Harrison M."/>
            <person name="Strong C."/>
            <person name="Farmer C."/>
            <person name="Delahaunty K."/>
            <person name="Markovic C."/>
            <person name="Hall O."/>
            <person name="Minx P."/>
            <person name="Tomlinson C."/>
            <person name="Mitreva M."/>
            <person name="Nelson J."/>
            <person name="Hou S."/>
            <person name="Wollam A."/>
            <person name="Pepin K.H."/>
            <person name="Johnson M."/>
            <person name="Bhonagiri V."/>
            <person name="Zhang X."/>
            <person name="Suruliraj S."/>
            <person name="Warren W."/>
            <person name="Chinwalla A."/>
            <person name="Mardis E.R."/>
            <person name="Wilson R.K."/>
        </authorList>
    </citation>
    <scope>NUCLEOTIDE SEQUENCE [LARGE SCALE GENOMIC DNA]</scope>
    <source>
        <strain evidence="1 2">DSM 20213</strain>
    </source>
</reference>
<accession>D4BSK6</accession>
<protein>
    <submittedName>
        <fullName evidence="1">Uncharacterized protein</fullName>
    </submittedName>
</protein>
<evidence type="ECO:0000313" key="2">
    <source>
        <dbReference type="Proteomes" id="UP000003191"/>
    </source>
</evidence>
<keyword evidence="2" id="KW-1185">Reference proteome</keyword>
<gene>
    <name evidence="1" type="ORF">BIFBRE_05098</name>
</gene>
<dbReference type="Proteomes" id="UP000003191">
    <property type="component" value="Unassembled WGS sequence"/>
</dbReference>
<name>D4BSK6_BIFBR</name>
<proteinExistence type="predicted"/>
<dbReference type="EMBL" id="ACCG02000072">
    <property type="protein sequence ID" value="EFE88052.1"/>
    <property type="molecule type" value="Genomic_DNA"/>
</dbReference>
<dbReference type="HOGENOM" id="CLU_3305495_0_0_11"/>
<organism evidence="1 2">
    <name type="scientific">Bifidobacterium breve DSM 20213 = JCM 1192</name>
    <dbReference type="NCBI Taxonomy" id="518634"/>
    <lineage>
        <taxon>Bacteria</taxon>
        <taxon>Bacillati</taxon>
        <taxon>Actinomycetota</taxon>
        <taxon>Actinomycetes</taxon>
        <taxon>Bifidobacteriales</taxon>
        <taxon>Bifidobacteriaceae</taxon>
        <taxon>Bifidobacterium</taxon>
    </lineage>
</organism>